<evidence type="ECO:0000313" key="1">
    <source>
        <dbReference type="EMBL" id="ABM75941.1"/>
    </source>
</evidence>
<reference evidence="2" key="1">
    <citation type="journal article" date="2007" name="PLoS Genet.">
        <title>Patterns and implications of gene gain and loss in the evolution of Prochlorococcus.</title>
        <authorList>
            <person name="Kettler G.C."/>
            <person name="Martiny A.C."/>
            <person name="Huang K."/>
            <person name="Zucker J."/>
            <person name="Coleman M.L."/>
            <person name="Rodrigue S."/>
            <person name="Chen F."/>
            <person name="Lapidus A."/>
            <person name="Ferriera S."/>
            <person name="Johnson J."/>
            <person name="Steglich C."/>
            <person name="Church G.M."/>
            <person name="Richardson P."/>
            <person name="Chisholm S.W."/>
        </authorList>
    </citation>
    <scope>NUCLEOTIDE SEQUENCE [LARGE SCALE GENOMIC DNA]</scope>
    <source>
        <strain evidence="2">NATL1A</strain>
    </source>
</reference>
<dbReference type="Proteomes" id="UP000002592">
    <property type="component" value="Chromosome"/>
</dbReference>
<evidence type="ECO:0000313" key="2">
    <source>
        <dbReference type="Proteomes" id="UP000002592"/>
    </source>
</evidence>
<protein>
    <submittedName>
        <fullName evidence="1">Uncharacterized protein</fullName>
    </submittedName>
</protein>
<dbReference type="EMBL" id="CP000553">
    <property type="protein sequence ID" value="ABM75941.1"/>
    <property type="molecule type" value="Genomic_DNA"/>
</dbReference>
<dbReference type="AlphaFoldDB" id="A2C381"/>
<dbReference type="HOGENOM" id="CLU_3046816_0_0_3"/>
<organism evidence="1 2">
    <name type="scientific">Prochlorococcus marinus (strain NATL1A)</name>
    <dbReference type="NCBI Taxonomy" id="167555"/>
    <lineage>
        <taxon>Bacteria</taxon>
        <taxon>Bacillati</taxon>
        <taxon>Cyanobacteriota</taxon>
        <taxon>Cyanophyceae</taxon>
        <taxon>Synechococcales</taxon>
        <taxon>Prochlorococcaceae</taxon>
        <taxon>Prochlorococcus</taxon>
    </lineage>
</organism>
<gene>
    <name evidence="1" type="ordered locus">NATL1_13831</name>
</gene>
<proteinExistence type="predicted"/>
<dbReference type="KEGG" id="pme:NATL1_13831"/>
<name>A2C381_PROM1</name>
<accession>A2C381</accession>
<sequence length="54" mass="5729">MNGMFKPVLPKNHHPLPEMTSIDNSSAAKFLALFCIPALLLASGSFDVASSVIV</sequence>